<dbReference type="Gene3D" id="3.30.300.30">
    <property type="match status" value="1"/>
</dbReference>
<organism evidence="3 4">
    <name type="scientific">Citroniella saccharovorans</name>
    <dbReference type="NCBI Taxonomy" id="2053367"/>
    <lineage>
        <taxon>Bacteria</taxon>
        <taxon>Bacillati</taxon>
        <taxon>Bacillota</taxon>
        <taxon>Tissierellia</taxon>
        <taxon>Tissierellales</taxon>
        <taxon>Peptoniphilaceae</taxon>
        <taxon>Citroniella</taxon>
    </lineage>
</organism>
<dbReference type="GO" id="GO:0031177">
    <property type="term" value="F:phosphopantetheine binding"/>
    <property type="evidence" value="ECO:0007669"/>
    <property type="project" value="TreeGrafter"/>
</dbReference>
<dbReference type="GO" id="GO:0043041">
    <property type="term" value="P:amino acid activation for nonribosomal peptide biosynthetic process"/>
    <property type="evidence" value="ECO:0007669"/>
    <property type="project" value="TreeGrafter"/>
</dbReference>
<dbReference type="PANTHER" id="PTHR45527:SF10">
    <property type="entry name" value="PYOCHELIN SYNTHASE PCHF"/>
    <property type="match status" value="1"/>
</dbReference>
<dbReference type="Gene3D" id="1.10.1200.10">
    <property type="entry name" value="ACP-like"/>
    <property type="match status" value="1"/>
</dbReference>
<protein>
    <submittedName>
        <fullName evidence="3">Amino acid adenylation domain-containing protein</fullName>
    </submittedName>
</protein>
<dbReference type="AlphaFoldDB" id="A0AAW9MNI9"/>
<dbReference type="Proteomes" id="UP001357733">
    <property type="component" value="Unassembled WGS sequence"/>
</dbReference>
<dbReference type="GO" id="GO:0016874">
    <property type="term" value="F:ligase activity"/>
    <property type="evidence" value="ECO:0007669"/>
    <property type="project" value="UniProtKB-KW"/>
</dbReference>
<feature type="domain" description="AMP-dependent synthetase/ligase" evidence="2">
    <location>
        <begin position="1"/>
        <end position="298"/>
    </location>
</feature>
<dbReference type="Pfam" id="PF00501">
    <property type="entry name" value="AMP-binding"/>
    <property type="match status" value="1"/>
</dbReference>
<dbReference type="SUPFAM" id="SSF56801">
    <property type="entry name" value="Acetyl-CoA synthetase-like"/>
    <property type="match status" value="1"/>
</dbReference>
<name>A0AAW9MNI9_9FIRM</name>
<dbReference type="InterPro" id="IPR010071">
    <property type="entry name" value="AA_adenyl_dom"/>
</dbReference>
<evidence type="ECO:0000256" key="1">
    <source>
        <dbReference type="ARBA" id="ARBA00022598"/>
    </source>
</evidence>
<keyword evidence="1" id="KW-0436">Ligase</keyword>
<evidence type="ECO:0000313" key="3">
    <source>
        <dbReference type="EMBL" id="MEB3428571.1"/>
    </source>
</evidence>
<dbReference type="EMBL" id="JAYKOT010000001">
    <property type="protein sequence ID" value="MEB3428571.1"/>
    <property type="molecule type" value="Genomic_DNA"/>
</dbReference>
<evidence type="ECO:0000313" key="4">
    <source>
        <dbReference type="Proteomes" id="UP001357733"/>
    </source>
</evidence>
<accession>A0AAW9MNI9</accession>
<dbReference type="Gene3D" id="3.40.50.12780">
    <property type="entry name" value="N-terminal domain of ligase-like"/>
    <property type="match status" value="1"/>
</dbReference>
<evidence type="ECO:0000259" key="2">
    <source>
        <dbReference type="Pfam" id="PF00501"/>
    </source>
</evidence>
<dbReference type="InterPro" id="IPR020845">
    <property type="entry name" value="AMP-binding_CS"/>
</dbReference>
<reference evidence="3 4" key="1">
    <citation type="submission" date="2024-01" db="EMBL/GenBank/DDBJ databases">
        <title>Complete genome sequence of Citroniella saccharovorans strain M6.X9, isolated from human fecal sample.</title>
        <authorList>
            <person name="Cheng G."/>
            <person name="Westerholm M."/>
            <person name="Schnurer A."/>
        </authorList>
    </citation>
    <scope>NUCLEOTIDE SEQUENCE [LARGE SCALE GENOMIC DNA]</scope>
    <source>
        <strain evidence="3 4">DSM 29873</strain>
    </source>
</reference>
<dbReference type="InterPro" id="IPR042099">
    <property type="entry name" value="ANL_N_sf"/>
</dbReference>
<dbReference type="InterPro" id="IPR036736">
    <property type="entry name" value="ACP-like_sf"/>
</dbReference>
<gene>
    <name evidence="3" type="ORF">VLK81_00705</name>
</gene>
<keyword evidence="4" id="KW-1185">Reference proteome</keyword>
<dbReference type="GO" id="GO:0005737">
    <property type="term" value="C:cytoplasm"/>
    <property type="evidence" value="ECO:0007669"/>
    <property type="project" value="TreeGrafter"/>
</dbReference>
<dbReference type="GO" id="GO:0044550">
    <property type="term" value="P:secondary metabolite biosynthetic process"/>
    <property type="evidence" value="ECO:0007669"/>
    <property type="project" value="TreeGrafter"/>
</dbReference>
<sequence>MEKSVFQIAAVVGVLMSGSSYVPIEIDLPDKRKEEVARQADIDFILNMNISDNVTNVKNYNLACIFEDSDFNHDEEQNMIEGDNLDDTAYVIFTSGSTGLPKGVEVSHRAVMNTIMDINSKFSISKNDVFIGISKLSFDLSVYDIFSSLSLGATLIIPNSNSIDPEYWYDLIKKNKVSVWNTVPAIMQLFLNYMFENKKKVNLRKILLSGDWIPTDLPDKIRKISNESMIVAMGGATEASIWSNYHICKKSDIYERSIPYGVTLSNQSMYVLDYRGEHCPVNVEGDLYIGGDGLAKGYINNEELTSASFIYVNGMRLYKTGDIAKVLASGEIEFLGRKDRQVKINGFRVELGEIEVVLNKLDLVKSSVALLNDNGVLSCLIISDKFEEICEFEIKEYLGQYLPEYMIPKIIIIKAKMPLTTNGKVDYKSLKKDLSISEKEIKGKDKSFIDDNITNALVKICESNLKTEHITVSDNLYNLGADSLIIAQIAGNIRDYVNDLGLYEYIEFDKLLRELINKPEIYNLRSFIEKYKIFNTKDNIHNFEEDDSIGQMNYILDKDNEYLQVFLHADFGTLNCYRYVLENMKKENMSSIVGFTIKNSEKYCLIDSEKVNFMFS</sequence>
<dbReference type="InterPro" id="IPR000873">
    <property type="entry name" value="AMP-dep_synth/lig_dom"/>
</dbReference>
<dbReference type="NCBIfam" id="TIGR01733">
    <property type="entry name" value="AA-adenyl-dom"/>
    <property type="match status" value="1"/>
</dbReference>
<dbReference type="SUPFAM" id="SSF47336">
    <property type="entry name" value="ACP-like"/>
    <property type="match status" value="1"/>
</dbReference>
<dbReference type="InterPro" id="IPR045851">
    <property type="entry name" value="AMP-bd_C_sf"/>
</dbReference>
<dbReference type="RefSeq" id="WP_324618645.1">
    <property type="nucleotide sequence ID" value="NZ_JAYKOT010000001.1"/>
</dbReference>
<proteinExistence type="predicted"/>
<comment type="caution">
    <text evidence="3">The sequence shown here is derived from an EMBL/GenBank/DDBJ whole genome shotgun (WGS) entry which is preliminary data.</text>
</comment>
<dbReference type="PANTHER" id="PTHR45527">
    <property type="entry name" value="NONRIBOSOMAL PEPTIDE SYNTHETASE"/>
    <property type="match status" value="1"/>
</dbReference>
<dbReference type="PROSITE" id="PS00455">
    <property type="entry name" value="AMP_BINDING"/>
    <property type="match status" value="1"/>
</dbReference>